<evidence type="ECO:0000313" key="1">
    <source>
        <dbReference type="EMBL" id="KDS92089.1"/>
    </source>
</evidence>
<sequence>MVEIGFDLTGSKLLDGFSVDDTPTSAFFDFMELPQPGLFFELKEPEPMSGPIFAAGECERGFCPLVLNGTPISIGGTSSIHTFYDMDEPFGRISYNP</sequence>
<name>A0A081EXF1_9EURY</name>
<protein>
    <submittedName>
        <fullName evidence="1">Uncharacterized protein</fullName>
    </submittedName>
</protein>
<organism evidence="1 2">
    <name type="scientific">Halorubrum saccharovorum</name>
    <dbReference type="NCBI Taxonomy" id="2248"/>
    <lineage>
        <taxon>Archaea</taxon>
        <taxon>Methanobacteriati</taxon>
        <taxon>Methanobacteriota</taxon>
        <taxon>Stenosarchaea group</taxon>
        <taxon>Halobacteria</taxon>
        <taxon>Halobacteriales</taxon>
        <taxon>Haloferacaceae</taxon>
        <taxon>Halorubrum</taxon>
    </lineage>
</organism>
<dbReference type="AlphaFoldDB" id="A0A081EXF1"/>
<keyword evidence="2" id="KW-1185">Reference proteome</keyword>
<proteinExistence type="predicted"/>
<accession>A0A081EXF1</accession>
<comment type="caution">
    <text evidence="1">The sequence shown here is derived from an EMBL/GenBank/DDBJ whole genome shotgun (WGS) entry which is preliminary data.</text>
</comment>
<dbReference type="EMBL" id="JNFH02000008">
    <property type="protein sequence ID" value="KDS92089.1"/>
    <property type="molecule type" value="Genomic_DNA"/>
</dbReference>
<reference evidence="1 2" key="1">
    <citation type="journal article" date="2015" name="Genome Announc.">
        <title>Draft genome sequence of a Halorubrum H3 strain isolated from the burlinskoye salt lake (Altai Krai, Russia).</title>
        <authorList>
            <person name="Rozanov A.S."/>
            <person name="Bryanskaya A.V."/>
            <person name="Malup T.K."/>
            <person name="Kotenko A.V."/>
            <person name="Peltek S.E."/>
        </authorList>
    </citation>
    <scope>NUCLEOTIDE SEQUENCE [LARGE SCALE GENOMIC DNA]</scope>
    <source>
        <strain evidence="1 2">H3</strain>
    </source>
</reference>
<dbReference type="Proteomes" id="UP000053331">
    <property type="component" value="Unassembled WGS sequence"/>
</dbReference>
<evidence type="ECO:0000313" key="2">
    <source>
        <dbReference type="Proteomes" id="UP000053331"/>
    </source>
</evidence>
<gene>
    <name evidence="1" type="ORF">FK85_07255</name>
</gene>